<accession>A0A5N6SU88</accession>
<name>A0A5N6SU88_ASPPS</name>
<protein>
    <submittedName>
        <fullName evidence="1">Uncharacterized protein</fullName>
    </submittedName>
</protein>
<evidence type="ECO:0000313" key="1">
    <source>
        <dbReference type="EMBL" id="KAE8137399.1"/>
    </source>
</evidence>
<proteinExistence type="predicted"/>
<reference evidence="1 2" key="1">
    <citation type="submission" date="2019-04" db="EMBL/GenBank/DDBJ databases">
        <title>Friends and foes A comparative genomics study of 23 Aspergillus species from section Flavi.</title>
        <authorList>
            <consortium name="DOE Joint Genome Institute"/>
            <person name="Kjaerbolling I."/>
            <person name="Vesth T."/>
            <person name="Frisvad J.C."/>
            <person name="Nybo J.L."/>
            <person name="Theobald S."/>
            <person name="Kildgaard S."/>
            <person name="Isbrandt T."/>
            <person name="Kuo A."/>
            <person name="Sato A."/>
            <person name="Lyhne E.K."/>
            <person name="Kogle M.E."/>
            <person name="Wiebenga A."/>
            <person name="Kun R.S."/>
            <person name="Lubbers R.J."/>
            <person name="Makela M.R."/>
            <person name="Barry K."/>
            <person name="Chovatia M."/>
            <person name="Clum A."/>
            <person name="Daum C."/>
            <person name="Haridas S."/>
            <person name="He G."/>
            <person name="LaButti K."/>
            <person name="Lipzen A."/>
            <person name="Mondo S."/>
            <person name="Riley R."/>
            <person name="Salamov A."/>
            <person name="Simmons B.A."/>
            <person name="Magnuson J.K."/>
            <person name="Henrissat B."/>
            <person name="Mortensen U.H."/>
            <person name="Larsen T.O."/>
            <person name="Devries R.P."/>
            <person name="Grigoriev I.V."/>
            <person name="Machida M."/>
            <person name="Baker S.E."/>
            <person name="Andersen M.R."/>
        </authorList>
    </citation>
    <scope>NUCLEOTIDE SEQUENCE [LARGE SCALE GENOMIC DNA]</scope>
    <source>
        <strain evidence="1 2">CBS 117625</strain>
    </source>
</reference>
<dbReference type="AlphaFoldDB" id="A0A5N6SU88"/>
<dbReference type="RefSeq" id="XP_031913462.1">
    <property type="nucleotide sequence ID" value="XM_032054585.1"/>
</dbReference>
<organism evidence="1 2">
    <name type="scientific">Aspergillus pseudotamarii</name>
    <dbReference type="NCBI Taxonomy" id="132259"/>
    <lineage>
        <taxon>Eukaryota</taxon>
        <taxon>Fungi</taxon>
        <taxon>Dikarya</taxon>
        <taxon>Ascomycota</taxon>
        <taxon>Pezizomycotina</taxon>
        <taxon>Eurotiomycetes</taxon>
        <taxon>Eurotiomycetidae</taxon>
        <taxon>Eurotiales</taxon>
        <taxon>Aspergillaceae</taxon>
        <taxon>Aspergillus</taxon>
        <taxon>Aspergillus subgen. Circumdati</taxon>
    </lineage>
</organism>
<dbReference type="Proteomes" id="UP000325672">
    <property type="component" value="Unassembled WGS sequence"/>
</dbReference>
<sequence>MIAFRRSKWWFSTMLISSNTKTSVCKSLSLVFFICASLLSVSSGSFISIGVQPA</sequence>
<dbReference type="EMBL" id="ML743577">
    <property type="protein sequence ID" value="KAE8137399.1"/>
    <property type="molecule type" value="Genomic_DNA"/>
</dbReference>
<gene>
    <name evidence="1" type="ORF">BDV38DRAFT_246740</name>
</gene>
<keyword evidence="2" id="KW-1185">Reference proteome</keyword>
<dbReference type="GeneID" id="43638795"/>
<evidence type="ECO:0000313" key="2">
    <source>
        <dbReference type="Proteomes" id="UP000325672"/>
    </source>
</evidence>